<dbReference type="eggNOG" id="COG3706">
    <property type="taxonomic scope" value="Bacteria"/>
</dbReference>
<reference evidence="4 5" key="1">
    <citation type="journal article" date="2003" name="Nat. Genet.">
        <title>Comparative analysis of the genome sequences of Bordetella pertussis, Bordetella parapertussis and Bordetella bronchiseptica.</title>
        <authorList>
            <person name="Parkhill J."/>
            <person name="Sebaihia M."/>
            <person name="Preston A."/>
            <person name="Murphy L.D."/>
            <person name="Thomson N.R."/>
            <person name="Harris D.E."/>
            <person name="Holden M.T.G."/>
            <person name="Churcher C.M."/>
            <person name="Bentley S.D."/>
            <person name="Mungall K.L."/>
            <person name="Cerdeno-Tarraga A.-M."/>
            <person name="Temple L."/>
            <person name="James K.D."/>
            <person name="Harris B."/>
            <person name="Quail M.A."/>
            <person name="Achtman M."/>
            <person name="Atkin R."/>
            <person name="Baker S."/>
            <person name="Basham D."/>
            <person name="Bason N."/>
            <person name="Cherevach I."/>
            <person name="Chillingworth T."/>
            <person name="Collins M."/>
            <person name="Cronin A."/>
            <person name="Davis P."/>
            <person name="Doggett J."/>
            <person name="Feltwell T."/>
            <person name="Goble A."/>
            <person name="Hamlin N."/>
            <person name="Hauser H."/>
            <person name="Holroyd S."/>
            <person name="Jagels K."/>
            <person name="Leather S."/>
            <person name="Moule S."/>
            <person name="Norberczak H."/>
            <person name="O'Neil S."/>
            <person name="Ormond D."/>
            <person name="Price C."/>
            <person name="Rabbinowitsch E."/>
            <person name="Rutter S."/>
            <person name="Sanders M."/>
            <person name="Saunders D."/>
            <person name="Seeger K."/>
            <person name="Sharp S."/>
            <person name="Simmonds M."/>
            <person name="Skelton J."/>
            <person name="Squares R."/>
            <person name="Squares S."/>
            <person name="Stevens K."/>
            <person name="Unwin L."/>
            <person name="Whitehead S."/>
            <person name="Barrell B.G."/>
            <person name="Maskell D.J."/>
        </authorList>
    </citation>
    <scope>NUCLEOTIDE SEQUENCE [LARGE SCALE GENOMIC DNA]</scope>
    <source>
        <strain evidence="4 5">Tohama I / ATCC BAA-589 / NCTC 13251</strain>
    </source>
</reference>
<dbReference type="CDD" id="cd01949">
    <property type="entry name" value="GGDEF"/>
    <property type="match status" value="1"/>
</dbReference>
<dbReference type="InterPro" id="IPR000160">
    <property type="entry name" value="GGDEF_dom"/>
</dbReference>
<dbReference type="Pfam" id="PF00990">
    <property type="entry name" value="GGDEF"/>
    <property type="match status" value="1"/>
</dbReference>
<dbReference type="GO" id="GO:0052621">
    <property type="term" value="F:diguanylate cyclase activity"/>
    <property type="evidence" value="ECO:0007669"/>
    <property type="project" value="UniProtKB-EC"/>
</dbReference>
<name>Q7VY67_BORPE</name>
<dbReference type="InterPro" id="IPR003018">
    <property type="entry name" value="GAF"/>
</dbReference>
<dbReference type="PANTHER" id="PTHR45138">
    <property type="entry name" value="REGULATORY COMPONENTS OF SENSORY TRANSDUCTION SYSTEM"/>
    <property type="match status" value="1"/>
</dbReference>
<dbReference type="InterPro" id="IPR029016">
    <property type="entry name" value="GAF-like_dom_sf"/>
</dbReference>
<dbReference type="PROSITE" id="PS50887">
    <property type="entry name" value="GGDEF"/>
    <property type="match status" value="1"/>
</dbReference>
<dbReference type="HOGENOM" id="CLU_000445_11_24_4"/>
<dbReference type="SMR" id="Q7VY67"/>
<evidence type="ECO:0000313" key="4">
    <source>
        <dbReference type="EMBL" id="CAE41781.1"/>
    </source>
</evidence>
<protein>
    <recommendedName>
        <fullName evidence="1">diguanylate cyclase</fullName>
        <ecNumber evidence="1">2.7.7.65</ecNumber>
    </recommendedName>
</protein>
<dbReference type="InterPro" id="IPR050469">
    <property type="entry name" value="Diguanylate_Cyclase"/>
</dbReference>
<dbReference type="Gene3D" id="3.30.70.270">
    <property type="match status" value="1"/>
</dbReference>
<gene>
    <name evidence="4" type="ordered locus">BP1492</name>
</gene>
<evidence type="ECO:0000259" key="3">
    <source>
        <dbReference type="PROSITE" id="PS50887"/>
    </source>
</evidence>
<dbReference type="EMBL" id="BX640415">
    <property type="protein sequence ID" value="CAE41781.1"/>
    <property type="molecule type" value="Genomic_DNA"/>
</dbReference>
<dbReference type="FunFam" id="3.30.70.270:FF:000001">
    <property type="entry name" value="Diguanylate cyclase domain protein"/>
    <property type="match status" value="1"/>
</dbReference>
<dbReference type="InterPro" id="IPR029787">
    <property type="entry name" value="Nucleotide_cyclase"/>
</dbReference>
<organism evidence="4 5">
    <name type="scientific">Bordetella pertussis (strain Tohama I / ATCC BAA-589 / NCTC 13251)</name>
    <dbReference type="NCBI Taxonomy" id="257313"/>
    <lineage>
        <taxon>Bacteria</taxon>
        <taxon>Pseudomonadati</taxon>
        <taxon>Pseudomonadota</taxon>
        <taxon>Betaproteobacteria</taxon>
        <taxon>Burkholderiales</taxon>
        <taxon>Alcaligenaceae</taxon>
        <taxon>Bordetella</taxon>
    </lineage>
</organism>
<dbReference type="Proteomes" id="UP000002676">
    <property type="component" value="Chromosome"/>
</dbReference>
<dbReference type="SMART" id="SM00267">
    <property type="entry name" value="GGDEF"/>
    <property type="match status" value="1"/>
</dbReference>
<dbReference type="NCBIfam" id="TIGR00254">
    <property type="entry name" value="GGDEF"/>
    <property type="match status" value="1"/>
</dbReference>
<sequence length="365" mass="40113">MCLGMAGEHMAPNSKHLSLHMPVDFIDALAQAESIDEILKVVATWFMEMFVADRASITFPVNDSHLRVVALEGNRVIDVDAPVPIHGTMVGRVFSRGQAEICDDLAASTDLDCLILASRGLGSCLDAPLRSGRDCYGTINVGRRDRNGFTLADMRKIEALAMWIATLIRVHRQVERLTHLSRTDPLTQIMNRRAFTESFQTRRLEGERRRAEVGTGLGFAVVDIDHFKQINDTYGHDVGDVVLAFVGKMMNEFFRESDCVARFGGEEFCVLMQDVDEGGMQRLLERFRVALGDCVVTHSAGTVSITASIGAVLVKTSVAGIDRAFRSADLALYKAKADGRNRVRIAPSAEQSHAGNPANRLCYPG</sequence>
<dbReference type="SMART" id="SM00065">
    <property type="entry name" value="GAF"/>
    <property type="match status" value="1"/>
</dbReference>
<dbReference type="SUPFAM" id="SSF55073">
    <property type="entry name" value="Nucleotide cyclase"/>
    <property type="match status" value="1"/>
</dbReference>
<dbReference type="Gene3D" id="3.30.450.40">
    <property type="match status" value="1"/>
</dbReference>
<dbReference type="STRING" id="257313.BP1492"/>
<dbReference type="Pfam" id="PF01590">
    <property type="entry name" value="GAF"/>
    <property type="match status" value="1"/>
</dbReference>
<keyword evidence="5" id="KW-1185">Reference proteome</keyword>
<accession>Q7VY67</accession>
<dbReference type="InterPro" id="IPR043128">
    <property type="entry name" value="Rev_trsase/Diguanyl_cyclase"/>
</dbReference>
<comment type="catalytic activity">
    <reaction evidence="2">
        <text>2 GTP = 3',3'-c-di-GMP + 2 diphosphate</text>
        <dbReference type="Rhea" id="RHEA:24898"/>
        <dbReference type="ChEBI" id="CHEBI:33019"/>
        <dbReference type="ChEBI" id="CHEBI:37565"/>
        <dbReference type="ChEBI" id="CHEBI:58805"/>
        <dbReference type="EC" id="2.7.7.65"/>
    </reaction>
</comment>
<evidence type="ECO:0000256" key="2">
    <source>
        <dbReference type="ARBA" id="ARBA00034247"/>
    </source>
</evidence>
<dbReference type="PaxDb" id="257313-BP1492"/>
<evidence type="ECO:0000256" key="1">
    <source>
        <dbReference type="ARBA" id="ARBA00012528"/>
    </source>
</evidence>
<dbReference type="EC" id="2.7.7.65" evidence="1"/>
<evidence type="ECO:0000313" key="5">
    <source>
        <dbReference type="Proteomes" id="UP000002676"/>
    </source>
</evidence>
<dbReference type="AlphaFoldDB" id="Q7VY67"/>
<feature type="domain" description="GGDEF" evidence="3">
    <location>
        <begin position="215"/>
        <end position="348"/>
    </location>
</feature>
<dbReference type="SUPFAM" id="SSF55781">
    <property type="entry name" value="GAF domain-like"/>
    <property type="match status" value="1"/>
</dbReference>
<dbReference type="PANTHER" id="PTHR45138:SF9">
    <property type="entry name" value="DIGUANYLATE CYCLASE DGCM-RELATED"/>
    <property type="match status" value="1"/>
</dbReference>
<proteinExistence type="predicted"/>
<dbReference type="PATRIC" id="fig|257313.5.peg.1602"/>
<dbReference type="KEGG" id="bpe:BP1492"/>